<dbReference type="RefSeq" id="WP_144073031.1">
    <property type="nucleotide sequence ID" value="NZ_CP076128.1"/>
</dbReference>
<evidence type="ECO:0000259" key="1">
    <source>
        <dbReference type="Pfam" id="PF01814"/>
    </source>
</evidence>
<gene>
    <name evidence="2" type="ORF">KM029_09330</name>
</gene>
<evidence type="ECO:0000313" key="3">
    <source>
        <dbReference type="Proteomes" id="UP000682802"/>
    </source>
</evidence>
<sequence>MKRNENLVPLSHEHHHGLLFCSRLKKAKNTDKETIVNYINDFYTNVLKEHLNKEEVALLHLITDKNLKTRFLNDHQVIHKMAENVTATPEDIYDQALAISQFLNNHIRFEERILFPWIEAHATEEQLFSAGNDLNVDVDEVEAHAFEPEFWED</sequence>
<dbReference type="InterPro" id="IPR012312">
    <property type="entry name" value="Hemerythrin-like"/>
</dbReference>
<feature type="domain" description="Hemerythrin-like" evidence="1">
    <location>
        <begin position="11"/>
        <end position="118"/>
    </location>
</feature>
<reference evidence="2 3" key="1">
    <citation type="submission" date="2021-05" db="EMBL/GenBank/DDBJ databases">
        <title>Comparative genomic studies on the polysaccharide-degrading batcterial strains of the Flammeovirga genus.</title>
        <authorList>
            <person name="Zewei F."/>
            <person name="Zheng Z."/>
            <person name="Yu L."/>
            <person name="Ruyue G."/>
            <person name="Yanhong M."/>
            <person name="Yuanyuan C."/>
            <person name="Jingyan G."/>
            <person name="Wenjun H."/>
        </authorList>
    </citation>
    <scope>NUCLEOTIDE SEQUENCE [LARGE SCALE GENOMIC DNA]</scope>
    <source>
        <strain evidence="2 3">YS10</strain>
    </source>
</reference>
<evidence type="ECO:0000313" key="2">
    <source>
        <dbReference type="EMBL" id="QWG05584.1"/>
    </source>
</evidence>
<dbReference type="Gene3D" id="1.20.120.520">
    <property type="entry name" value="nmb1532 protein domain like"/>
    <property type="match status" value="1"/>
</dbReference>
<proteinExistence type="predicted"/>
<organism evidence="2 3">
    <name type="scientific">Flammeovirga kamogawensis</name>
    <dbReference type="NCBI Taxonomy" id="373891"/>
    <lineage>
        <taxon>Bacteria</taxon>
        <taxon>Pseudomonadati</taxon>
        <taxon>Bacteroidota</taxon>
        <taxon>Cytophagia</taxon>
        <taxon>Cytophagales</taxon>
        <taxon>Flammeovirgaceae</taxon>
        <taxon>Flammeovirga</taxon>
    </lineage>
</organism>
<name>A0ABX8GPZ1_9BACT</name>
<dbReference type="EMBL" id="CP076128">
    <property type="protein sequence ID" value="QWG05584.1"/>
    <property type="molecule type" value="Genomic_DNA"/>
</dbReference>
<dbReference type="Proteomes" id="UP000682802">
    <property type="component" value="Chromosome 1"/>
</dbReference>
<keyword evidence="3" id="KW-1185">Reference proteome</keyword>
<protein>
    <submittedName>
        <fullName evidence="2">Hemerythrin domain-containing protein</fullName>
    </submittedName>
</protein>
<dbReference type="Pfam" id="PF01814">
    <property type="entry name" value="Hemerythrin"/>
    <property type="match status" value="1"/>
</dbReference>
<accession>A0ABX8GPZ1</accession>